<protein>
    <submittedName>
        <fullName evidence="2">Vacuolar-type H+-ATPase subunit I/STV1</fullName>
    </submittedName>
</protein>
<feature type="transmembrane region" description="Helical" evidence="1">
    <location>
        <begin position="98"/>
        <end position="119"/>
    </location>
</feature>
<dbReference type="EMBL" id="JAUSVX010000012">
    <property type="protein sequence ID" value="MDQ0472389.1"/>
    <property type="molecule type" value="Genomic_DNA"/>
</dbReference>
<feature type="transmembrane region" description="Helical" evidence="1">
    <location>
        <begin position="39"/>
        <end position="58"/>
    </location>
</feature>
<gene>
    <name evidence="2" type="ORF">QO011_005418</name>
</gene>
<reference evidence="2 3" key="1">
    <citation type="submission" date="2023-07" db="EMBL/GenBank/DDBJ databases">
        <title>Genomic Encyclopedia of Type Strains, Phase IV (KMG-IV): sequencing the most valuable type-strain genomes for metagenomic binning, comparative biology and taxonomic classification.</title>
        <authorList>
            <person name="Goeker M."/>
        </authorList>
    </citation>
    <scope>NUCLEOTIDE SEQUENCE [LARGE SCALE GENOMIC DNA]</scope>
    <source>
        <strain evidence="2 3">DSM 19619</strain>
    </source>
</reference>
<dbReference type="InterPro" id="IPR036927">
    <property type="entry name" value="Cyt_c_oxase-like_su1_sf"/>
</dbReference>
<dbReference type="SUPFAM" id="SSF81442">
    <property type="entry name" value="Cytochrome c oxidase subunit I-like"/>
    <property type="match status" value="1"/>
</dbReference>
<accession>A0ABU0JDM9</accession>
<keyword evidence="1" id="KW-1133">Transmembrane helix</keyword>
<keyword evidence="3" id="KW-1185">Reference proteome</keyword>
<keyword evidence="1" id="KW-0472">Membrane</keyword>
<evidence type="ECO:0000256" key="1">
    <source>
        <dbReference type="SAM" id="Phobius"/>
    </source>
</evidence>
<organism evidence="2 3">
    <name type="scientific">Labrys wisconsinensis</name>
    <dbReference type="NCBI Taxonomy" id="425677"/>
    <lineage>
        <taxon>Bacteria</taxon>
        <taxon>Pseudomonadati</taxon>
        <taxon>Pseudomonadota</taxon>
        <taxon>Alphaproteobacteria</taxon>
        <taxon>Hyphomicrobiales</taxon>
        <taxon>Xanthobacteraceae</taxon>
        <taxon>Labrys</taxon>
    </lineage>
</organism>
<dbReference type="Proteomes" id="UP001242480">
    <property type="component" value="Unassembled WGS sequence"/>
</dbReference>
<comment type="caution">
    <text evidence="2">The sequence shown here is derived from an EMBL/GenBank/DDBJ whole genome shotgun (WGS) entry which is preliminary data.</text>
</comment>
<feature type="transmembrane region" description="Helical" evidence="1">
    <location>
        <begin position="70"/>
        <end position="92"/>
    </location>
</feature>
<evidence type="ECO:0000313" key="2">
    <source>
        <dbReference type="EMBL" id="MDQ0472389.1"/>
    </source>
</evidence>
<keyword evidence="1" id="KW-0812">Transmembrane</keyword>
<dbReference type="RefSeq" id="WP_307279161.1">
    <property type="nucleotide sequence ID" value="NZ_JAUSVX010000012.1"/>
</dbReference>
<evidence type="ECO:0000313" key="3">
    <source>
        <dbReference type="Proteomes" id="UP001242480"/>
    </source>
</evidence>
<sequence length="127" mass="13382">MTRISDYFLRIAVLAGLLGMGMGMMMGMRQDFSLAPAHAHLNLLGWVSMAIYALFYRAVPIAADGLMPRLHFFTAVVALAVMIPGIALINLGYDIGELLAAVGGAAMLVGFALFGVIVLKATAPGRA</sequence>
<name>A0ABU0JDM9_9HYPH</name>
<proteinExistence type="predicted"/>
<feature type="transmembrane region" description="Helical" evidence="1">
    <location>
        <begin position="7"/>
        <end position="27"/>
    </location>
</feature>